<comment type="caution">
    <text evidence="11">The sequence shown here is derived from an EMBL/GenBank/DDBJ whole genome shotgun (WGS) entry which is preliminary data.</text>
</comment>
<evidence type="ECO:0000256" key="10">
    <source>
        <dbReference type="SAM" id="Phobius"/>
    </source>
</evidence>
<reference evidence="11" key="2">
    <citation type="submission" date="2023-03" db="EMBL/GenBank/DDBJ databases">
        <authorList>
            <person name="Inwood S.N."/>
            <person name="Skelly J.G."/>
            <person name="Guhlin J."/>
            <person name="Harrop T.W.R."/>
            <person name="Goldson S.G."/>
            <person name="Dearden P.K."/>
        </authorList>
    </citation>
    <scope>NUCLEOTIDE SEQUENCE</scope>
    <source>
        <strain evidence="11">Irish</strain>
        <tissue evidence="11">Whole body</tissue>
    </source>
</reference>
<keyword evidence="8 10" id="KW-1133">Transmembrane helix</keyword>
<comment type="subcellular location">
    <subcellularLocation>
        <location evidence="1">Endoplasmic reticulum membrane</location>
        <topology evidence="1">Multi-pass membrane protein</topology>
    </subcellularLocation>
</comment>
<proteinExistence type="inferred from homology"/>
<accession>A0AA39KY29</accession>
<feature type="transmembrane region" description="Helical" evidence="10">
    <location>
        <begin position="411"/>
        <end position="434"/>
    </location>
</feature>
<dbReference type="EMBL" id="JAQQBS010000001">
    <property type="protein sequence ID" value="KAK0177970.1"/>
    <property type="molecule type" value="Genomic_DNA"/>
</dbReference>
<keyword evidence="6" id="KW-0418">Kinase</keyword>
<keyword evidence="9 10" id="KW-0472">Membrane</keyword>
<evidence type="ECO:0000256" key="5">
    <source>
        <dbReference type="ARBA" id="ARBA00022692"/>
    </source>
</evidence>
<dbReference type="GO" id="GO:0004168">
    <property type="term" value="F:dolichol kinase activity"/>
    <property type="evidence" value="ECO:0007669"/>
    <property type="project" value="UniProtKB-EC"/>
</dbReference>
<feature type="transmembrane region" description="Helical" evidence="10">
    <location>
        <begin position="55"/>
        <end position="78"/>
    </location>
</feature>
<reference evidence="11" key="1">
    <citation type="journal article" date="2023" name="bioRxiv">
        <title>Scaffold-level genome assemblies of two parasitoid biocontrol wasps reveal the parthenogenesis mechanism and an associated novel virus.</title>
        <authorList>
            <person name="Inwood S."/>
            <person name="Skelly J."/>
            <person name="Guhlin J."/>
            <person name="Harrop T."/>
            <person name="Goldson S."/>
            <person name="Dearden P."/>
        </authorList>
    </citation>
    <scope>NUCLEOTIDE SEQUENCE</scope>
    <source>
        <strain evidence="11">Irish</strain>
        <tissue evidence="11">Whole body</tissue>
    </source>
</reference>
<keyword evidence="5 10" id="KW-0812">Transmembrane</keyword>
<dbReference type="InterPro" id="IPR032974">
    <property type="entry name" value="Polypren_kinase"/>
</dbReference>
<feature type="transmembrane region" description="Helical" evidence="10">
    <location>
        <begin position="283"/>
        <end position="298"/>
    </location>
</feature>
<dbReference type="PANTHER" id="PTHR13205:SF15">
    <property type="entry name" value="DOLICHOL KINASE"/>
    <property type="match status" value="1"/>
</dbReference>
<name>A0AA39KY29_9HYME</name>
<evidence type="ECO:0000256" key="6">
    <source>
        <dbReference type="ARBA" id="ARBA00022777"/>
    </source>
</evidence>
<protein>
    <recommendedName>
        <fullName evidence="3">dolichol kinase</fullName>
        <ecNumber evidence="3">2.7.1.108</ecNumber>
    </recommendedName>
</protein>
<feature type="transmembrane region" description="Helical" evidence="10">
    <location>
        <begin position="371"/>
        <end position="391"/>
    </location>
</feature>
<keyword evidence="7" id="KW-0256">Endoplasmic reticulum</keyword>
<feature type="transmembrane region" description="Helical" evidence="10">
    <location>
        <begin position="90"/>
        <end position="108"/>
    </location>
</feature>
<dbReference type="PANTHER" id="PTHR13205">
    <property type="entry name" value="TRANSMEMBRANE PROTEIN 15-RELATED"/>
    <property type="match status" value="1"/>
</dbReference>
<feature type="transmembrane region" description="Helical" evidence="10">
    <location>
        <begin position="209"/>
        <end position="230"/>
    </location>
</feature>
<evidence type="ECO:0000256" key="3">
    <source>
        <dbReference type="ARBA" id="ARBA00012132"/>
    </source>
</evidence>
<evidence type="ECO:0000256" key="2">
    <source>
        <dbReference type="ARBA" id="ARBA00010794"/>
    </source>
</evidence>
<dbReference type="Proteomes" id="UP001168990">
    <property type="component" value="Unassembled WGS sequence"/>
</dbReference>
<evidence type="ECO:0000256" key="1">
    <source>
        <dbReference type="ARBA" id="ARBA00004477"/>
    </source>
</evidence>
<dbReference type="GO" id="GO:0043048">
    <property type="term" value="P:dolichyl monophosphate biosynthetic process"/>
    <property type="evidence" value="ECO:0007669"/>
    <property type="project" value="TreeGrafter"/>
</dbReference>
<comment type="similarity">
    <text evidence="2">Belongs to the polyprenol kinase family.</text>
</comment>
<dbReference type="GO" id="GO:0005789">
    <property type="term" value="C:endoplasmic reticulum membrane"/>
    <property type="evidence" value="ECO:0007669"/>
    <property type="project" value="UniProtKB-SubCell"/>
</dbReference>
<evidence type="ECO:0000256" key="8">
    <source>
        <dbReference type="ARBA" id="ARBA00022989"/>
    </source>
</evidence>
<evidence type="ECO:0000313" key="11">
    <source>
        <dbReference type="EMBL" id="KAK0177970.1"/>
    </source>
</evidence>
<evidence type="ECO:0000256" key="7">
    <source>
        <dbReference type="ARBA" id="ARBA00022824"/>
    </source>
</evidence>
<dbReference type="EC" id="2.7.1.108" evidence="3"/>
<sequence length="470" mass="51662">MELITTTYNNFENKILKTLETNGVISRPHASSGLWLGPLIGLCAIVTLLNEDNSYSEICLLVGITGVGLIMSSICLIIQLSIDKSASKDFQVLYFLPASMMSMLYLLWAKKGLLVSVSWGLSVGSLGTWGVLQVMSQFPKCFTLGEAITVTHGIVLFLLSSGTNFPLRYHLPPLHDDDIATAILQVGIIFVGLLCISCAFYPKIRTTKYFYLTTVGLLLIFVAPLLHILLDQSPLLWTIYYIFGTQRRVFLIIYWAICLLVGACVIAYQILSQSHATTAGRKCFHCLAVIVYLPGMLYEPTLLYLASGVIMGLFIILELMRLLKVSPIGEVLELGFSGFSDEKDLLISLSPLYLHVGLSFPLWMPTSSLKLLPLLSGIITIGIGDTAASIIGSKLGKNKWPNSNKSIEGTIACISSQLIFIYGLAFFGLVPGWWTLVKSTMAVIGVSLIEALTDQIDNLTLPFLFYLWSI</sequence>
<feature type="transmembrane region" description="Helical" evidence="10">
    <location>
        <begin position="179"/>
        <end position="202"/>
    </location>
</feature>
<feature type="transmembrane region" description="Helical" evidence="10">
    <location>
        <begin position="32"/>
        <end position="49"/>
    </location>
</feature>
<evidence type="ECO:0000256" key="4">
    <source>
        <dbReference type="ARBA" id="ARBA00022679"/>
    </source>
</evidence>
<keyword evidence="12" id="KW-1185">Reference proteome</keyword>
<evidence type="ECO:0000256" key="9">
    <source>
        <dbReference type="ARBA" id="ARBA00023136"/>
    </source>
</evidence>
<gene>
    <name evidence="11" type="ORF">PV328_001963</name>
</gene>
<feature type="transmembrane region" description="Helical" evidence="10">
    <location>
        <begin position="114"/>
        <end position="134"/>
    </location>
</feature>
<feature type="transmembrane region" description="Helical" evidence="10">
    <location>
        <begin position="250"/>
        <end position="271"/>
    </location>
</feature>
<keyword evidence="4" id="KW-0808">Transferase</keyword>
<evidence type="ECO:0000313" key="12">
    <source>
        <dbReference type="Proteomes" id="UP001168990"/>
    </source>
</evidence>
<feature type="transmembrane region" description="Helical" evidence="10">
    <location>
        <begin position="141"/>
        <end position="159"/>
    </location>
</feature>
<organism evidence="11 12">
    <name type="scientific">Microctonus aethiopoides</name>
    <dbReference type="NCBI Taxonomy" id="144406"/>
    <lineage>
        <taxon>Eukaryota</taxon>
        <taxon>Metazoa</taxon>
        <taxon>Ecdysozoa</taxon>
        <taxon>Arthropoda</taxon>
        <taxon>Hexapoda</taxon>
        <taxon>Insecta</taxon>
        <taxon>Pterygota</taxon>
        <taxon>Neoptera</taxon>
        <taxon>Endopterygota</taxon>
        <taxon>Hymenoptera</taxon>
        <taxon>Apocrita</taxon>
        <taxon>Ichneumonoidea</taxon>
        <taxon>Braconidae</taxon>
        <taxon>Euphorinae</taxon>
        <taxon>Microctonus</taxon>
    </lineage>
</organism>
<dbReference type="AlphaFoldDB" id="A0AA39KY29"/>